<dbReference type="Proteomes" id="UP000001589">
    <property type="component" value="Chromosome"/>
</dbReference>
<feature type="transmembrane region" description="Helical" evidence="6">
    <location>
        <begin position="243"/>
        <end position="263"/>
    </location>
</feature>
<feature type="transmembrane region" description="Helical" evidence="6">
    <location>
        <begin position="212"/>
        <end position="231"/>
    </location>
</feature>
<evidence type="ECO:0000256" key="4">
    <source>
        <dbReference type="ARBA" id="ARBA00022989"/>
    </source>
</evidence>
<dbReference type="EMBL" id="CP000552">
    <property type="protein sequence ID" value="ABM71316.1"/>
    <property type="molecule type" value="Genomic_DNA"/>
</dbReference>
<comment type="subcellular location">
    <subcellularLocation>
        <location evidence="1">Cell membrane</location>
        <topology evidence="1">Multi-pass membrane protein</topology>
    </subcellularLocation>
</comment>
<keyword evidence="3 6" id="KW-0812">Transmembrane</keyword>
<evidence type="ECO:0000256" key="5">
    <source>
        <dbReference type="ARBA" id="ARBA00023136"/>
    </source>
</evidence>
<sequence>MILEEYLKRIDMQRSSTWIIKSLWGACERWSKSDCIDLSAAFAYYTLQSFFPILLISLSIASWFLGKQEGLDQEIISIAAQILPPSVVELVETTLFKLIDQGFGAGILGAMFLLFTAGNAYLSLQRGSDRLWEDELPSRRVNSAWQEQASRFLRNRIEAFLIVFFVGFLMVLDQISANLRMIPTTVLENLSKSSNIFSDLFMKLPLLQVGKFAFPLIGFSLMALLLQALLPSRKVPLKPLIPGSILIGIGLTTLNLAVSKSILSLGVRFQAYGFIGGFLVLTLWVWLLGVILYFGQCWSVVIASMSLINRRRNK</sequence>
<dbReference type="eggNOG" id="COG1295">
    <property type="taxonomic scope" value="Bacteria"/>
</dbReference>
<protein>
    <submittedName>
        <fullName evidence="7">Serum resistance locus BrkB-like protein</fullName>
    </submittedName>
</protein>
<dbReference type="HOGENOM" id="CLU_045539_5_2_3"/>
<gene>
    <name evidence="7" type="primary">rbn</name>
    <name evidence="7" type="ordered locus">P9515_01071</name>
</gene>
<dbReference type="GO" id="GO:0005886">
    <property type="term" value="C:plasma membrane"/>
    <property type="evidence" value="ECO:0007669"/>
    <property type="project" value="UniProtKB-SubCell"/>
</dbReference>
<keyword evidence="2" id="KW-1003">Cell membrane</keyword>
<proteinExistence type="predicted"/>
<evidence type="ECO:0000256" key="2">
    <source>
        <dbReference type="ARBA" id="ARBA00022475"/>
    </source>
</evidence>
<dbReference type="PANTHER" id="PTHR30213:SF1">
    <property type="entry name" value="INNER MEMBRANE PROTEIN YHJD"/>
    <property type="match status" value="1"/>
</dbReference>
<evidence type="ECO:0000256" key="6">
    <source>
        <dbReference type="SAM" id="Phobius"/>
    </source>
</evidence>
<evidence type="ECO:0000256" key="1">
    <source>
        <dbReference type="ARBA" id="ARBA00004651"/>
    </source>
</evidence>
<dbReference type="AlphaFoldDB" id="A2BU55"/>
<evidence type="ECO:0000313" key="8">
    <source>
        <dbReference type="Proteomes" id="UP000001589"/>
    </source>
</evidence>
<keyword evidence="5 6" id="KW-0472">Membrane</keyword>
<dbReference type="PIRSF" id="PIRSF035875">
    <property type="entry name" value="RNase_BN"/>
    <property type="match status" value="1"/>
</dbReference>
<evidence type="ECO:0000313" key="7">
    <source>
        <dbReference type="EMBL" id="ABM71316.1"/>
    </source>
</evidence>
<evidence type="ECO:0000256" key="3">
    <source>
        <dbReference type="ARBA" id="ARBA00022692"/>
    </source>
</evidence>
<accession>A2BU55</accession>
<reference evidence="7 8" key="1">
    <citation type="journal article" date="2007" name="PLoS Genet.">
        <title>Patterns and implications of gene gain and loss in the evolution of Prochlorococcus.</title>
        <authorList>
            <person name="Kettler G.C."/>
            <person name="Martiny A.C."/>
            <person name="Huang K."/>
            <person name="Zucker J."/>
            <person name="Coleman M.L."/>
            <person name="Rodrigue S."/>
            <person name="Chen F."/>
            <person name="Lapidus A."/>
            <person name="Ferriera S."/>
            <person name="Johnson J."/>
            <person name="Steglich C."/>
            <person name="Church G.M."/>
            <person name="Richardson P."/>
            <person name="Chisholm S.W."/>
        </authorList>
    </citation>
    <scope>NUCLEOTIDE SEQUENCE [LARGE SCALE GENOMIC DNA]</scope>
    <source>
        <strain evidence="7 8">MIT 9515</strain>
    </source>
</reference>
<dbReference type="STRING" id="167542.P9515_01071"/>
<feature type="transmembrane region" description="Helical" evidence="6">
    <location>
        <begin position="42"/>
        <end position="65"/>
    </location>
</feature>
<dbReference type="PANTHER" id="PTHR30213">
    <property type="entry name" value="INNER MEMBRANE PROTEIN YHJD"/>
    <property type="match status" value="1"/>
</dbReference>
<dbReference type="InterPro" id="IPR017039">
    <property type="entry name" value="Virul_fac_BrkB"/>
</dbReference>
<name>A2BU55_PROM5</name>
<feature type="transmembrane region" description="Helical" evidence="6">
    <location>
        <begin position="103"/>
        <end position="122"/>
    </location>
</feature>
<dbReference type="Pfam" id="PF03631">
    <property type="entry name" value="Virul_fac_BrkB"/>
    <property type="match status" value="1"/>
</dbReference>
<keyword evidence="4 6" id="KW-1133">Transmembrane helix</keyword>
<feature type="transmembrane region" description="Helical" evidence="6">
    <location>
        <begin position="283"/>
        <end position="308"/>
    </location>
</feature>
<organism evidence="7 8">
    <name type="scientific">Prochlorococcus marinus (strain MIT 9515)</name>
    <dbReference type="NCBI Taxonomy" id="167542"/>
    <lineage>
        <taxon>Bacteria</taxon>
        <taxon>Bacillati</taxon>
        <taxon>Cyanobacteriota</taxon>
        <taxon>Cyanophyceae</taxon>
        <taxon>Synechococcales</taxon>
        <taxon>Prochlorococcaceae</taxon>
        <taxon>Prochlorococcus</taxon>
    </lineage>
</organism>
<feature type="transmembrane region" description="Helical" evidence="6">
    <location>
        <begin position="159"/>
        <end position="177"/>
    </location>
</feature>
<dbReference type="KEGG" id="pmc:P9515_01071"/>